<dbReference type="OrthoDB" id="3595338at2"/>
<dbReference type="PROSITE" id="PS00356">
    <property type="entry name" value="HTH_LACI_1"/>
    <property type="match status" value="1"/>
</dbReference>
<evidence type="ECO:0000256" key="1">
    <source>
        <dbReference type="ARBA" id="ARBA00023015"/>
    </source>
</evidence>
<dbReference type="CDD" id="cd01392">
    <property type="entry name" value="HTH_LacI"/>
    <property type="match status" value="1"/>
</dbReference>
<evidence type="ECO:0000256" key="3">
    <source>
        <dbReference type="ARBA" id="ARBA00023163"/>
    </source>
</evidence>
<dbReference type="CDD" id="cd06267">
    <property type="entry name" value="PBP1_LacI_sugar_binding-like"/>
    <property type="match status" value="1"/>
</dbReference>
<evidence type="ECO:0000313" key="6">
    <source>
        <dbReference type="EMBL" id="SDO51864.1"/>
    </source>
</evidence>
<accession>A0A1H0K7J2</accession>
<dbReference type="Gene3D" id="3.40.50.2300">
    <property type="match status" value="2"/>
</dbReference>
<dbReference type="SMART" id="SM00354">
    <property type="entry name" value="HTH_LACI"/>
    <property type="match status" value="1"/>
</dbReference>
<gene>
    <name evidence="6" type="ORF">SAMN04515671_1196</name>
</gene>
<dbReference type="Proteomes" id="UP000198741">
    <property type="component" value="Chromosome I"/>
</dbReference>
<dbReference type="InterPro" id="IPR010982">
    <property type="entry name" value="Lambda_DNA-bd_dom_sf"/>
</dbReference>
<evidence type="ECO:0000313" key="7">
    <source>
        <dbReference type="Proteomes" id="UP000198741"/>
    </source>
</evidence>
<evidence type="ECO:0000256" key="4">
    <source>
        <dbReference type="SAM" id="MobiDB-lite"/>
    </source>
</evidence>
<feature type="region of interest" description="Disordered" evidence="4">
    <location>
        <begin position="334"/>
        <end position="353"/>
    </location>
</feature>
<dbReference type="EMBL" id="LT629710">
    <property type="protein sequence ID" value="SDO51864.1"/>
    <property type="molecule type" value="Genomic_DNA"/>
</dbReference>
<dbReference type="STRING" id="1090615.SAMN04515671_1196"/>
<dbReference type="InterPro" id="IPR028082">
    <property type="entry name" value="Peripla_BP_I"/>
</dbReference>
<sequence>MQSSPRARRATMTDVARAAQVSLKTVSRYVNGETNIDPVIGARIAEAIAALRFRRNMAAASIRPGQRSQLVGLIIEDVANPFYSALTRSVELALRAAGLLLLAASSEEDPVRFTRLIEQLIERRVDGLIVVAPSHPEPGWPELAREIPALVILDRFDDTIDADSIVGDDVGGGTAATELLVGSGARRIAFVGEALGLSTINGRYQGYLAALAAAGLTADPALVIDGVRTSDDVCTAVTELLRPGVQVDAFFAANNLASLGVLKAFRRLGISRPIVGYDDFESAALVQPAVTVVSHSVADMGRRSAELLLARIDGDRTPAHHLVLPATTTLRASHRAPIPHRPDPPLTEMTTTP</sequence>
<dbReference type="PANTHER" id="PTHR30146">
    <property type="entry name" value="LACI-RELATED TRANSCRIPTIONAL REPRESSOR"/>
    <property type="match status" value="1"/>
</dbReference>
<proteinExistence type="predicted"/>
<keyword evidence="2" id="KW-0238">DNA-binding</keyword>
<protein>
    <submittedName>
        <fullName evidence="6">Transcriptional regulator, LacI family</fullName>
    </submittedName>
</protein>
<keyword evidence="7" id="KW-1185">Reference proteome</keyword>
<keyword evidence="3" id="KW-0804">Transcription</keyword>
<name>A0A1H0K7J2_9ACTN</name>
<dbReference type="GO" id="GO:0003700">
    <property type="term" value="F:DNA-binding transcription factor activity"/>
    <property type="evidence" value="ECO:0007669"/>
    <property type="project" value="TreeGrafter"/>
</dbReference>
<dbReference type="Pfam" id="PF00356">
    <property type="entry name" value="LacI"/>
    <property type="match status" value="1"/>
</dbReference>
<evidence type="ECO:0000259" key="5">
    <source>
        <dbReference type="PROSITE" id="PS50932"/>
    </source>
</evidence>
<feature type="domain" description="HTH lacI-type" evidence="5">
    <location>
        <begin position="10"/>
        <end position="64"/>
    </location>
</feature>
<dbReference type="InterPro" id="IPR046335">
    <property type="entry name" value="LacI/GalR-like_sensor"/>
</dbReference>
<dbReference type="SUPFAM" id="SSF53822">
    <property type="entry name" value="Periplasmic binding protein-like I"/>
    <property type="match status" value="1"/>
</dbReference>
<dbReference type="InterPro" id="IPR000843">
    <property type="entry name" value="HTH_LacI"/>
</dbReference>
<dbReference type="Pfam" id="PF13377">
    <property type="entry name" value="Peripla_BP_3"/>
    <property type="match status" value="1"/>
</dbReference>
<dbReference type="Gene3D" id="1.10.260.40">
    <property type="entry name" value="lambda repressor-like DNA-binding domains"/>
    <property type="match status" value="1"/>
</dbReference>
<dbReference type="GO" id="GO:0000976">
    <property type="term" value="F:transcription cis-regulatory region binding"/>
    <property type="evidence" value="ECO:0007669"/>
    <property type="project" value="TreeGrafter"/>
</dbReference>
<dbReference type="RefSeq" id="WP_090475067.1">
    <property type="nucleotide sequence ID" value="NZ_LT629710.1"/>
</dbReference>
<organism evidence="6 7">
    <name type="scientific">Nakamurella panacisegetis</name>
    <dbReference type="NCBI Taxonomy" id="1090615"/>
    <lineage>
        <taxon>Bacteria</taxon>
        <taxon>Bacillati</taxon>
        <taxon>Actinomycetota</taxon>
        <taxon>Actinomycetes</taxon>
        <taxon>Nakamurellales</taxon>
        <taxon>Nakamurellaceae</taxon>
        <taxon>Nakamurella</taxon>
    </lineage>
</organism>
<dbReference type="PROSITE" id="PS50932">
    <property type="entry name" value="HTH_LACI_2"/>
    <property type="match status" value="1"/>
</dbReference>
<dbReference type="PANTHER" id="PTHR30146:SF109">
    <property type="entry name" value="HTH-TYPE TRANSCRIPTIONAL REGULATOR GALS"/>
    <property type="match status" value="1"/>
</dbReference>
<dbReference type="SUPFAM" id="SSF47413">
    <property type="entry name" value="lambda repressor-like DNA-binding domains"/>
    <property type="match status" value="1"/>
</dbReference>
<keyword evidence="1" id="KW-0805">Transcription regulation</keyword>
<evidence type="ECO:0000256" key="2">
    <source>
        <dbReference type="ARBA" id="ARBA00023125"/>
    </source>
</evidence>
<dbReference type="AlphaFoldDB" id="A0A1H0K7J2"/>
<reference evidence="6 7" key="1">
    <citation type="submission" date="2016-10" db="EMBL/GenBank/DDBJ databases">
        <authorList>
            <person name="de Groot N.N."/>
        </authorList>
    </citation>
    <scope>NUCLEOTIDE SEQUENCE [LARGE SCALE GENOMIC DNA]</scope>
    <source>
        <strain evidence="7">P4-7,KCTC 19426,CECT 7604</strain>
    </source>
</reference>